<reference evidence="1" key="1">
    <citation type="submission" date="2021-06" db="EMBL/GenBank/DDBJ databases">
        <authorList>
            <person name="Kallberg Y."/>
            <person name="Tangrot J."/>
            <person name="Rosling A."/>
        </authorList>
    </citation>
    <scope>NUCLEOTIDE SEQUENCE</scope>
    <source>
        <strain evidence="1">CL551</strain>
    </source>
</reference>
<accession>A0A9N9HRQ6</accession>
<sequence length="143" mass="15860">MASAYIRINNTLKSGFIYIRIISQIIPPSIDHITSIEETSITENSNQINIPNKQVKNRKPKFRGIAYPMSQKDAPTGLKSNKSVWISDSSNSGASINAHIINKSDIPNALTKKAEKDDMYTLIECDCKESEVTECGSERILAT</sequence>
<evidence type="ECO:0000313" key="2">
    <source>
        <dbReference type="Proteomes" id="UP000789342"/>
    </source>
</evidence>
<gene>
    <name evidence="1" type="ORF">AMORRO_LOCUS12210</name>
</gene>
<dbReference type="EMBL" id="CAJVPV010017352">
    <property type="protein sequence ID" value="CAG8702410.1"/>
    <property type="molecule type" value="Genomic_DNA"/>
</dbReference>
<comment type="caution">
    <text evidence="1">The sequence shown here is derived from an EMBL/GenBank/DDBJ whole genome shotgun (WGS) entry which is preliminary data.</text>
</comment>
<name>A0A9N9HRQ6_9GLOM</name>
<organism evidence="1 2">
    <name type="scientific">Acaulospora morrowiae</name>
    <dbReference type="NCBI Taxonomy" id="94023"/>
    <lineage>
        <taxon>Eukaryota</taxon>
        <taxon>Fungi</taxon>
        <taxon>Fungi incertae sedis</taxon>
        <taxon>Mucoromycota</taxon>
        <taxon>Glomeromycotina</taxon>
        <taxon>Glomeromycetes</taxon>
        <taxon>Diversisporales</taxon>
        <taxon>Acaulosporaceae</taxon>
        <taxon>Acaulospora</taxon>
    </lineage>
</organism>
<keyword evidence="2" id="KW-1185">Reference proteome</keyword>
<evidence type="ECO:0000313" key="1">
    <source>
        <dbReference type="EMBL" id="CAG8702410.1"/>
    </source>
</evidence>
<feature type="non-terminal residue" evidence="1">
    <location>
        <position position="143"/>
    </location>
</feature>
<protein>
    <submittedName>
        <fullName evidence="1">801_t:CDS:1</fullName>
    </submittedName>
</protein>
<dbReference type="AlphaFoldDB" id="A0A9N9HRQ6"/>
<dbReference type="Proteomes" id="UP000789342">
    <property type="component" value="Unassembled WGS sequence"/>
</dbReference>
<proteinExistence type="predicted"/>